<feature type="region of interest" description="Disordered" evidence="1">
    <location>
        <begin position="96"/>
        <end position="120"/>
    </location>
</feature>
<evidence type="ECO:0000313" key="3">
    <source>
        <dbReference type="Proteomes" id="UP000018888"/>
    </source>
</evidence>
<dbReference type="AlphaFoldDB" id="A0A2P4NYT2"/>
<feature type="region of interest" description="Disordered" evidence="1">
    <location>
        <begin position="1"/>
        <end position="42"/>
    </location>
</feature>
<organism evidence="2 3">
    <name type="scientific">Rhizophagus irregularis (strain DAOM 181602 / DAOM 197198 / MUCL 43194)</name>
    <name type="common">Arbuscular mycorrhizal fungus</name>
    <name type="synonym">Glomus intraradices</name>
    <dbReference type="NCBI Taxonomy" id="747089"/>
    <lineage>
        <taxon>Eukaryota</taxon>
        <taxon>Fungi</taxon>
        <taxon>Fungi incertae sedis</taxon>
        <taxon>Mucoromycota</taxon>
        <taxon>Glomeromycotina</taxon>
        <taxon>Glomeromycetes</taxon>
        <taxon>Glomerales</taxon>
        <taxon>Glomeraceae</taxon>
        <taxon>Rhizophagus</taxon>
    </lineage>
</organism>
<keyword evidence="3" id="KW-1185">Reference proteome</keyword>
<protein>
    <submittedName>
        <fullName evidence="2">Uncharacterized protein</fullName>
    </submittedName>
</protein>
<dbReference type="VEuPathDB" id="FungiDB:RhiirFUN_005278"/>
<comment type="caution">
    <text evidence="2">The sequence shown here is derived from an EMBL/GenBank/DDBJ whole genome shotgun (WGS) entry which is preliminary data.</text>
</comment>
<evidence type="ECO:0000313" key="2">
    <source>
        <dbReference type="EMBL" id="POG58305.1"/>
    </source>
</evidence>
<reference evidence="2 3" key="1">
    <citation type="journal article" date="2013" name="Proc. Natl. Acad. Sci. U.S.A.">
        <title>Genome of an arbuscular mycorrhizal fungus provides insight into the oldest plant symbiosis.</title>
        <authorList>
            <person name="Tisserant E."/>
            <person name="Malbreil M."/>
            <person name="Kuo A."/>
            <person name="Kohler A."/>
            <person name="Symeonidi A."/>
            <person name="Balestrini R."/>
            <person name="Charron P."/>
            <person name="Duensing N."/>
            <person name="Frei Dit Frey N."/>
            <person name="Gianinazzi-Pearson V."/>
            <person name="Gilbert L.B."/>
            <person name="Handa Y."/>
            <person name="Herr J.R."/>
            <person name="Hijri M."/>
            <person name="Koul R."/>
            <person name="Kawaguchi M."/>
            <person name="Krajinski F."/>
            <person name="Lammers P.J."/>
            <person name="Masclaux F.G."/>
            <person name="Murat C."/>
            <person name="Morin E."/>
            <person name="Ndikumana S."/>
            <person name="Pagni M."/>
            <person name="Petitpierre D."/>
            <person name="Requena N."/>
            <person name="Rosikiewicz P."/>
            <person name="Riley R."/>
            <person name="Saito K."/>
            <person name="San Clemente H."/>
            <person name="Shapiro H."/>
            <person name="van Tuinen D."/>
            <person name="Becard G."/>
            <person name="Bonfante P."/>
            <person name="Paszkowski U."/>
            <person name="Shachar-Hill Y.Y."/>
            <person name="Tuskan G.A."/>
            <person name="Young P.W."/>
            <person name="Sanders I.R."/>
            <person name="Henrissat B."/>
            <person name="Rensing S.A."/>
            <person name="Grigoriev I.V."/>
            <person name="Corradi N."/>
            <person name="Roux C."/>
            <person name="Martin F."/>
        </authorList>
    </citation>
    <scope>NUCLEOTIDE SEQUENCE [LARGE SCALE GENOMIC DNA]</scope>
    <source>
        <strain evidence="2 3">DAOM 197198</strain>
    </source>
</reference>
<gene>
    <name evidence="2" type="ORF">GLOIN_2v1790563</name>
</gene>
<sequence length="426" mass="48742">MAPKRKSNIVPVNATSKKGSKQSTSKNRSSLNTIEARSKKDKSVEEIFSDSENVAEEIEQELTITKRSLPNTEEARFKKDNFVLVVPPEIETVAEESEQEQSMLRKRSLPNPAEVRSKKKKTIREIPSEIIDLETVAEGSEQQGQGLSRSNCLLQIFRNETNSLFKQKENLRFFNEITNDNIPALIPDRPNIRNNLESYTEFEIANFVADHPSILELANILKESKSVTAGNSGNCKLPAFSFQKEKGINNKLLIEELKLLFLKCQKPNSHVFNAIICGIYPDLKDKLHQETAKNIHHECVLKIADYRHKYVKKISEMVNAYIKNEENDTVEEYVGNSWRNILSMHLRAIQKDEFESSKDDQEQLKKFVIESFKIVHNYELNKDGAAIDPPGDIIKKTLDRITLEIKVPSVSKHNIVNNLDLKKLLR</sequence>
<accession>A0A2P4NYT2</accession>
<dbReference type="EMBL" id="AUPC02000545">
    <property type="protein sequence ID" value="POG58305.1"/>
    <property type="molecule type" value="Genomic_DNA"/>
</dbReference>
<reference evidence="2 3" key="2">
    <citation type="journal article" date="2018" name="New Phytol.">
        <title>High intraspecific genome diversity in the model arbuscular mycorrhizal symbiont Rhizophagus irregularis.</title>
        <authorList>
            <person name="Chen E.C.H."/>
            <person name="Morin E."/>
            <person name="Beaudet D."/>
            <person name="Noel J."/>
            <person name="Yildirir G."/>
            <person name="Ndikumana S."/>
            <person name="Charron P."/>
            <person name="St-Onge C."/>
            <person name="Giorgi J."/>
            <person name="Kruger M."/>
            <person name="Marton T."/>
            <person name="Ropars J."/>
            <person name="Grigoriev I.V."/>
            <person name="Hainaut M."/>
            <person name="Henrissat B."/>
            <person name="Roux C."/>
            <person name="Martin F."/>
            <person name="Corradi N."/>
        </authorList>
    </citation>
    <scope>NUCLEOTIDE SEQUENCE [LARGE SCALE GENOMIC DNA]</scope>
    <source>
        <strain evidence="2 3">DAOM 197198</strain>
    </source>
</reference>
<name>A0A2P4NYT2_RHIID</name>
<evidence type="ECO:0000256" key="1">
    <source>
        <dbReference type="SAM" id="MobiDB-lite"/>
    </source>
</evidence>
<dbReference type="Proteomes" id="UP000018888">
    <property type="component" value="Unassembled WGS sequence"/>
</dbReference>
<feature type="compositionally biased region" description="Low complexity" evidence="1">
    <location>
        <begin position="15"/>
        <end position="26"/>
    </location>
</feature>
<proteinExistence type="predicted"/>